<comment type="caution">
    <text evidence="2">The sequence shown here is derived from an EMBL/GenBank/DDBJ whole genome shotgun (WGS) entry which is preliminary data.</text>
</comment>
<evidence type="ECO:0000313" key="2">
    <source>
        <dbReference type="EMBL" id="KAH3837698.1"/>
    </source>
</evidence>
<name>A0A9D4KD98_DREPO</name>
<reference evidence="2" key="2">
    <citation type="submission" date="2020-11" db="EMBL/GenBank/DDBJ databases">
        <authorList>
            <person name="McCartney M.A."/>
            <person name="Auch B."/>
            <person name="Kono T."/>
            <person name="Mallez S."/>
            <person name="Becker A."/>
            <person name="Gohl D.M."/>
            <person name="Silverstein K.A.T."/>
            <person name="Koren S."/>
            <person name="Bechman K.B."/>
            <person name="Herman A."/>
            <person name="Abrahante J.E."/>
            <person name="Garbe J."/>
        </authorList>
    </citation>
    <scope>NUCLEOTIDE SEQUENCE</scope>
    <source>
        <strain evidence="2">Duluth1</strain>
        <tissue evidence="2">Whole animal</tissue>
    </source>
</reference>
<feature type="region of interest" description="Disordered" evidence="1">
    <location>
        <begin position="1"/>
        <end position="32"/>
    </location>
</feature>
<dbReference type="EMBL" id="JAIWYP010000004">
    <property type="protein sequence ID" value="KAH3837698.1"/>
    <property type="molecule type" value="Genomic_DNA"/>
</dbReference>
<evidence type="ECO:0000256" key="1">
    <source>
        <dbReference type="SAM" id="MobiDB-lite"/>
    </source>
</evidence>
<feature type="compositionally biased region" description="Basic and acidic residues" evidence="1">
    <location>
        <begin position="19"/>
        <end position="30"/>
    </location>
</feature>
<dbReference type="AlphaFoldDB" id="A0A9D4KD98"/>
<keyword evidence="3" id="KW-1185">Reference proteome</keyword>
<organism evidence="2 3">
    <name type="scientific">Dreissena polymorpha</name>
    <name type="common">Zebra mussel</name>
    <name type="synonym">Mytilus polymorpha</name>
    <dbReference type="NCBI Taxonomy" id="45954"/>
    <lineage>
        <taxon>Eukaryota</taxon>
        <taxon>Metazoa</taxon>
        <taxon>Spiralia</taxon>
        <taxon>Lophotrochozoa</taxon>
        <taxon>Mollusca</taxon>
        <taxon>Bivalvia</taxon>
        <taxon>Autobranchia</taxon>
        <taxon>Heteroconchia</taxon>
        <taxon>Euheterodonta</taxon>
        <taxon>Imparidentia</taxon>
        <taxon>Neoheterodontei</taxon>
        <taxon>Myida</taxon>
        <taxon>Dreissenoidea</taxon>
        <taxon>Dreissenidae</taxon>
        <taxon>Dreissena</taxon>
    </lineage>
</organism>
<dbReference type="Proteomes" id="UP000828390">
    <property type="component" value="Unassembled WGS sequence"/>
</dbReference>
<evidence type="ECO:0000313" key="3">
    <source>
        <dbReference type="Proteomes" id="UP000828390"/>
    </source>
</evidence>
<sequence>MDSATDEAYEGVTMPESSDIARNDKADASKHKNSGHVTCFKEKWKEGCPWLCCEGEFLPCQTDTL</sequence>
<protein>
    <submittedName>
        <fullName evidence="2">Uncharacterized protein</fullName>
    </submittedName>
</protein>
<accession>A0A9D4KD98</accession>
<proteinExistence type="predicted"/>
<reference evidence="2" key="1">
    <citation type="journal article" date="2019" name="bioRxiv">
        <title>The Genome of the Zebra Mussel, Dreissena polymorpha: A Resource for Invasive Species Research.</title>
        <authorList>
            <person name="McCartney M.A."/>
            <person name="Auch B."/>
            <person name="Kono T."/>
            <person name="Mallez S."/>
            <person name="Zhang Y."/>
            <person name="Obille A."/>
            <person name="Becker A."/>
            <person name="Abrahante J.E."/>
            <person name="Garbe J."/>
            <person name="Badalamenti J.P."/>
            <person name="Herman A."/>
            <person name="Mangelson H."/>
            <person name="Liachko I."/>
            <person name="Sullivan S."/>
            <person name="Sone E.D."/>
            <person name="Koren S."/>
            <person name="Silverstein K.A.T."/>
            <person name="Beckman K.B."/>
            <person name="Gohl D.M."/>
        </authorList>
    </citation>
    <scope>NUCLEOTIDE SEQUENCE</scope>
    <source>
        <strain evidence="2">Duluth1</strain>
        <tissue evidence="2">Whole animal</tissue>
    </source>
</reference>
<gene>
    <name evidence="2" type="ORF">DPMN_111099</name>
</gene>